<dbReference type="KEGG" id="bmx:BMS_2189"/>
<feature type="transmembrane region" description="Helical" evidence="2">
    <location>
        <begin position="247"/>
        <end position="266"/>
    </location>
</feature>
<dbReference type="EMBL" id="FQ312005">
    <property type="protein sequence ID" value="CBW26995.1"/>
    <property type="molecule type" value="Genomic_DNA"/>
</dbReference>
<keyword evidence="5" id="KW-1185">Reference proteome</keyword>
<gene>
    <name evidence="4" type="ordered locus">BMS_2189</name>
</gene>
<evidence type="ECO:0000259" key="3">
    <source>
        <dbReference type="Pfam" id="PF14237"/>
    </source>
</evidence>
<feature type="domain" description="GYF" evidence="3">
    <location>
        <begin position="5"/>
        <end position="54"/>
    </location>
</feature>
<dbReference type="OrthoDB" id="5298956at2"/>
<evidence type="ECO:0000313" key="4">
    <source>
        <dbReference type="EMBL" id="CBW26995.1"/>
    </source>
</evidence>
<dbReference type="PATRIC" id="fig|862908.3.peg.2083"/>
<evidence type="ECO:0000313" key="5">
    <source>
        <dbReference type="Proteomes" id="UP000008963"/>
    </source>
</evidence>
<dbReference type="AlphaFoldDB" id="E1X3R6"/>
<reference evidence="5" key="1">
    <citation type="journal article" date="2013" name="ISME J.">
        <title>A small predatory core genome in the divergent marine Bacteriovorax marinus SJ and the terrestrial Bdellovibrio bacteriovorus.</title>
        <authorList>
            <person name="Crossman L.C."/>
            <person name="Chen H."/>
            <person name="Cerdeno-Tarraga A.M."/>
            <person name="Brooks K."/>
            <person name="Quail M.A."/>
            <person name="Pineiro S.A."/>
            <person name="Hobley L."/>
            <person name="Sockett R.E."/>
            <person name="Bentley S.D."/>
            <person name="Parkhill J."/>
            <person name="Williams H.N."/>
            <person name="Stine O.C."/>
        </authorList>
    </citation>
    <scope>NUCLEOTIDE SEQUENCE [LARGE SCALE GENOMIC DNA]</scope>
    <source>
        <strain evidence="5">ATCC BAA-682 / DSM 15412 / SJ</strain>
    </source>
</reference>
<feature type="region of interest" description="Disordered" evidence="1">
    <location>
        <begin position="135"/>
        <end position="155"/>
    </location>
</feature>
<keyword evidence="2" id="KW-0472">Membrane</keyword>
<protein>
    <submittedName>
        <fullName evidence="4">Membrane protein</fullName>
    </submittedName>
</protein>
<keyword evidence="2" id="KW-0812">Transmembrane</keyword>
<name>E1X3R6_HALMS</name>
<evidence type="ECO:0000256" key="2">
    <source>
        <dbReference type="SAM" id="Phobius"/>
    </source>
</evidence>
<dbReference type="RefSeq" id="WP_014244773.1">
    <property type="nucleotide sequence ID" value="NC_016620.1"/>
</dbReference>
<proteinExistence type="predicted"/>
<organism evidence="4 5">
    <name type="scientific">Halobacteriovorax marinus (strain ATCC BAA-682 / DSM 15412 / SJ)</name>
    <name type="common">Bacteriovorax marinus</name>
    <dbReference type="NCBI Taxonomy" id="862908"/>
    <lineage>
        <taxon>Bacteria</taxon>
        <taxon>Pseudomonadati</taxon>
        <taxon>Bdellovibrionota</taxon>
        <taxon>Bacteriovoracia</taxon>
        <taxon>Bacteriovoracales</taxon>
        <taxon>Halobacteriovoraceae</taxon>
        <taxon>Halobacteriovorax</taxon>
    </lineage>
</organism>
<keyword evidence="2" id="KW-1133">Transmembrane helix</keyword>
<dbReference type="InterPro" id="IPR025640">
    <property type="entry name" value="GYF_2"/>
</dbReference>
<dbReference type="Proteomes" id="UP000008963">
    <property type="component" value="Chromosome"/>
</dbReference>
<dbReference type="Pfam" id="PF14237">
    <property type="entry name" value="GYF_2"/>
    <property type="match status" value="1"/>
</dbReference>
<sequence length="579" mass="66644">MEKTWFIFQSDHHLGPFTTDEILQMLQNGRIDEEVPLWKEGEEDWRPLGEFEQFLPKTEEVLEDSSFPEIPDLSDIPAVPEVLEDLEVLDEPDLEAPEVFEKEASLESAELPDLPEVPFAPAEEIVEVEIVETVDETTEEELPSIPALPDLPEAPEHPEYIEEDLDEMPSLPVDEEASEPVEEFVAEAIEEVSSETLVEVQEVVESERQIEDEEIGDLEEVDEVEDEEDVWAQIDEQTSKVAPNYKFIAACVACFTIFILSMFLIYQSTRSSINLDDFSPLVIDKVEEIRKKPFKENVFAEIFMSKNSKDLMLATNIKHNAKIYLTLTSVQKRVVSEEQVVASAQASLVGGVAKFSKIKIVKGSRFASGEYYVQLLAIPVGVEHRAYKYLYSKFEFNFFKPSEQLRYRGKSLIYPGTLEDFEKELVEFKDQTRSLKAKPLKHLIEGYKTFSTLSSKIYKIYEDVLTSIRRGKEIESFEILYSKNVGPVLQGLILETHKLSKEYEISNPEIFNKYSELLEQGKRIGEMASDMVTMTKKIKRLRKNNRNRLMKLFIKRSLFLQETSKTKLSELEKELNSYK</sequence>
<evidence type="ECO:0000256" key="1">
    <source>
        <dbReference type="SAM" id="MobiDB-lite"/>
    </source>
</evidence>
<accession>E1X3R6</accession>
<dbReference type="HOGENOM" id="CLU_470726_0_0_7"/>